<dbReference type="CDD" id="cd16025">
    <property type="entry name" value="PAS_like"/>
    <property type="match status" value="1"/>
</dbReference>
<dbReference type="GO" id="GO:0016787">
    <property type="term" value="F:hydrolase activity"/>
    <property type="evidence" value="ECO:0007669"/>
    <property type="project" value="UniProtKB-KW"/>
</dbReference>
<keyword evidence="2" id="KW-0479">Metal-binding</keyword>
<dbReference type="InterPro" id="IPR017850">
    <property type="entry name" value="Alkaline_phosphatase_core_sf"/>
</dbReference>
<dbReference type="PANTHER" id="PTHR42693">
    <property type="entry name" value="ARYLSULFATASE FAMILY MEMBER"/>
    <property type="match status" value="1"/>
</dbReference>
<dbReference type="EMBL" id="CP134145">
    <property type="protein sequence ID" value="WNC72469.1"/>
    <property type="molecule type" value="Genomic_DNA"/>
</dbReference>
<comment type="similarity">
    <text evidence="1">Belongs to the sulfatase family.</text>
</comment>
<evidence type="ECO:0000313" key="8">
    <source>
        <dbReference type="Proteomes" id="UP001258994"/>
    </source>
</evidence>
<evidence type="ECO:0000256" key="2">
    <source>
        <dbReference type="ARBA" id="ARBA00022723"/>
    </source>
</evidence>
<evidence type="ECO:0000259" key="6">
    <source>
        <dbReference type="Pfam" id="PF00884"/>
    </source>
</evidence>
<dbReference type="SUPFAM" id="SSF53649">
    <property type="entry name" value="Alkaline phosphatase-like"/>
    <property type="match status" value="1"/>
</dbReference>
<sequence length="587" mass="65657">MKISNKLKLLVISLSAIAALSGCGNNQATQQTENLQSTQPNIILILADDLGYSDISPYGSEIDTPNLEHLANNGLMMTNFHVGAACSPTRTMLMTGVDNHLAGLGNMLEIQADNQFGKKGYEGQLNKEVVTVASALKGQGYNSYMVGKWHLGKNQENKPSNRGFERSFVLLESGADNWVDQSYGPMYQKVHYLEDGKPTTLPKEDYFSTDFYTDKMISYIESNRNSGKPFFSYVAYQAVHSPHQAPLEYVEKYNGTYDKGWDQQRDIRLAKQKKLGIIDKSAELKDDFSDSTLYKTSKWQSYSEEEQAFHARRMQVYAGMVDNMDVNIGRLMAYLKSIGEADNTVIIFMSDNGADATELQNIPPYEPWYRGNYSYTYPSDLSEGLTELGQKDSFSAYGPGWASVSNTPTSYWKTYSSEGGVRSPFIIHYPAKIKAGQLTNKFAYVSDILPTLLEISGTNVDEAYADKTNIIKPTGKSMMPLFSGESQVVHQPESMVGYELAGSSALFNENLKLVRNLPPKGDGQWRLYDIVKDPGEVNNLAEQMPEKVNMMVKAYEEYAKNNNVIPVPEGYDPRMQLMKNAQRANAH</sequence>
<dbReference type="PANTHER" id="PTHR42693:SF33">
    <property type="entry name" value="ARYLSULFATASE"/>
    <property type="match status" value="1"/>
</dbReference>
<dbReference type="PROSITE" id="PS00149">
    <property type="entry name" value="SULFATASE_2"/>
    <property type="match status" value="1"/>
</dbReference>
<gene>
    <name evidence="7" type="ORF">RGQ13_00410</name>
</gene>
<dbReference type="Pfam" id="PF00884">
    <property type="entry name" value="Sulfatase"/>
    <property type="match status" value="1"/>
</dbReference>
<reference evidence="8" key="1">
    <citation type="submission" date="2023-09" db="EMBL/GenBank/DDBJ databases">
        <authorList>
            <person name="Li S."/>
            <person name="Li X."/>
            <person name="Zhang C."/>
            <person name="Zhao Z."/>
        </authorList>
    </citation>
    <scope>NUCLEOTIDE SEQUENCE [LARGE SCALE GENOMIC DNA]</scope>
    <source>
        <strain evidence="8">SQ149</strain>
    </source>
</reference>
<evidence type="ECO:0000313" key="7">
    <source>
        <dbReference type="EMBL" id="WNC72469.1"/>
    </source>
</evidence>
<proteinExistence type="inferred from homology"/>
<evidence type="ECO:0000256" key="1">
    <source>
        <dbReference type="ARBA" id="ARBA00008779"/>
    </source>
</evidence>
<dbReference type="InterPro" id="IPR000917">
    <property type="entry name" value="Sulfatase_N"/>
</dbReference>
<evidence type="ECO:0000256" key="5">
    <source>
        <dbReference type="SAM" id="SignalP"/>
    </source>
</evidence>
<dbReference type="PROSITE" id="PS51257">
    <property type="entry name" value="PROKAR_LIPOPROTEIN"/>
    <property type="match status" value="1"/>
</dbReference>
<feature type="chain" id="PRO_5045937778" evidence="5">
    <location>
        <begin position="19"/>
        <end position="587"/>
    </location>
</feature>
<dbReference type="RefSeq" id="WP_348391586.1">
    <property type="nucleotide sequence ID" value="NZ_CP134145.1"/>
</dbReference>
<keyword evidence="3 7" id="KW-0378">Hydrolase</keyword>
<feature type="domain" description="Sulfatase N-terminal" evidence="6">
    <location>
        <begin position="40"/>
        <end position="457"/>
    </location>
</feature>
<evidence type="ECO:0000256" key="3">
    <source>
        <dbReference type="ARBA" id="ARBA00022801"/>
    </source>
</evidence>
<dbReference type="InterPro" id="IPR024607">
    <property type="entry name" value="Sulfatase_CS"/>
</dbReference>
<dbReference type="Gene3D" id="3.40.720.10">
    <property type="entry name" value="Alkaline Phosphatase, subunit A"/>
    <property type="match status" value="1"/>
</dbReference>
<keyword evidence="4" id="KW-0106">Calcium</keyword>
<keyword evidence="5" id="KW-0732">Signal</keyword>
<dbReference type="InterPro" id="IPR050738">
    <property type="entry name" value="Sulfatase"/>
</dbReference>
<evidence type="ECO:0000256" key="4">
    <source>
        <dbReference type="ARBA" id="ARBA00022837"/>
    </source>
</evidence>
<protein>
    <submittedName>
        <fullName evidence="7">Arylsulfatase</fullName>
        <ecNumber evidence="7">3.1.6.-</ecNumber>
    </submittedName>
</protein>
<accession>A0ABY9TYD5</accession>
<organism evidence="7 8">
    <name type="scientific">Thalassotalea psychrophila</name>
    <dbReference type="NCBI Taxonomy" id="3065647"/>
    <lineage>
        <taxon>Bacteria</taxon>
        <taxon>Pseudomonadati</taxon>
        <taxon>Pseudomonadota</taxon>
        <taxon>Gammaproteobacteria</taxon>
        <taxon>Alteromonadales</taxon>
        <taxon>Colwelliaceae</taxon>
        <taxon>Thalassotalea</taxon>
    </lineage>
</organism>
<name>A0ABY9TYD5_9GAMM</name>
<feature type="signal peptide" evidence="5">
    <location>
        <begin position="1"/>
        <end position="18"/>
    </location>
</feature>
<keyword evidence="8" id="KW-1185">Reference proteome</keyword>
<dbReference type="Gene3D" id="3.30.1120.10">
    <property type="match status" value="1"/>
</dbReference>
<dbReference type="Proteomes" id="UP001258994">
    <property type="component" value="Chromosome"/>
</dbReference>
<dbReference type="EC" id="3.1.6.-" evidence="7"/>